<dbReference type="SMART" id="SM00327">
    <property type="entry name" value="VWA"/>
    <property type="match status" value="1"/>
</dbReference>
<dbReference type="PANTHER" id="PTHR24020:SF84">
    <property type="entry name" value="VWFA DOMAIN-CONTAINING PROTEIN"/>
    <property type="match status" value="1"/>
</dbReference>
<keyword evidence="2" id="KW-0732">Signal</keyword>
<feature type="domain" description="VWFA" evidence="3">
    <location>
        <begin position="28"/>
        <end position="224"/>
    </location>
</feature>
<keyword evidence="1" id="KW-0472">Membrane</keyword>
<dbReference type="SUPFAM" id="SSF53300">
    <property type="entry name" value="vWA-like"/>
    <property type="match status" value="1"/>
</dbReference>
<dbReference type="Pfam" id="PF00092">
    <property type="entry name" value="VWA"/>
    <property type="match status" value="1"/>
</dbReference>
<dbReference type="Proteomes" id="UP001168821">
    <property type="component" value="Unassembled WGS sequence"/>
</dbReference>
<feature type="transmembrane region" description="Helical" evidence="1">
    <location>
        <begin position="298"/>
        <end position="322"/>
    </location>
</feature>
<accession>A0AA38LYU3</accession>
<feature type="signal peptide" evidence="2">
    <location>
        <begin position="1"/>
        <end position="20"/>
    </location>
</feature>
<evidence type="ECO:0000259" key="3">
    <source>
        <dbReference type="PROSITE" id="PS50234"/>
    </source>
</evidence>
<feature type="chain" id="PRO_5041241270" description="VWFA domain-containing protein" evidence="2">
    <location>
        <begin position="21"/>
        <end position="362"/>
    </location>
</feature>
<gene>
    <name evidence="4" type="ORF">Zmor_011725</name>
</gene>
<protein>
    <recommendedName>
        <fullName evidence="3">VWFA domain-containing protein</fullName>
    </recommendedName>
</protein>
<keyword evidence="1" id="KW-0812">Transmembrane</keyword>
<keyword evidence="5" id="KW-1185">Reference proteome</keyword>
<name>A0AA38LYU3_9CUCU</name>
<sequence>MKNTLVFIAYILFLPHAIFSQICELKADIAILIDKSPSISYGDAGEGSVDIAVKRIELVKNFTSKLVHLLPLGENNTRVAITTFNNKSVILNTFHDQSSYDYNLFNNVLEKLTYAKDDLLTTTALGTALSTLNLTLFQDRPVRRKALPKIILVFTDGGLVDEREYSVKYVSPALREMKQPFIIITIGIGVHKDYYSELLEITGNKKLIFTTKSFDELHNLLNTFAEKLCTEITELITAPTAHGPSFPIPTLSVEQEVTRPTTIASLIEKEDKDKEENLNISTLSQLRSVSPAKNSNKALHIGLGAGAGAALLCIAMGFAYFLKKRLAEGKSSILPRNTATPTSSQNPLFKSYLRTQENLTSN</sequence>
<evidence type="ECO:0000256" key="2">
    <source>
        <dbReference type="SAM" id="SignalP"/>
    </source>
</evidence>
<reference evidence="4" key="1">
    <citation type="journal article" date="2023" name="G3 (Bethesda)">
        <title>Whole genome assemblies of Zophobas morio and Tenebrio molitor.</title>
        <authorList>
            <person name="Kaur S."/>
            <person name="Stinson S.A."/>
            <person name="diCenzo G.C."/>
        </authorList>
    </citation>
    <scope>NUCLEOTIDE SEQUENCE</scope>
    <source>
        <strain evidence="4">QUZm001</strain>
    </source>
</reference>
<dbReference type="InterPro" id="IPR002035">
    <property type="entry name" value="VWF_A"/>
</dbReference>
<dbReference type="InterPro" id="IPR036465">
    <property type="entry name" value="vWFA_dom_sf"/>
</dbReference>
<dbReference type="AlphaFoldDB" id="A0AA38LYU3"/>
<dbReference type="Gene3D" id="3.40.50.410">
    <property type="entry name" value="von Willebrand factor, type A domain"/>
    <property type="match status" value="1"/>
</dbReference>
<dbReference type="PANTHER" id="PTHR24020">
    <property type="entry name" value="COLLAGEN ALPHA"/>
    <property type="match status" value="1"/>
</dbReference>
<keyword evidence="1" id="KW-1133">Transmembrane helix</keyword>
<comment type="caution">
    <text evidence="4">The sequence shown here is derived from an EMBL/GenBank/DDBJ whole genome shotgun (WGS) entry which is preliminary data.</text>
</comment>
<evidence type="ECO:0000256" key="1">
    <source>
        <dbReference type="SAM" id="Phobius"/>
    </source>
</evidence>
<dbReference type="InterPro" id="IPR050525">
    <property type="entry name" value="ECM_Assembly_Org"/>
</dbReference>
<dbReference type="CDD" id="cd01450">
    <property type="entry name" value="vWFA_subfamily_ECM"/>
    <property type="match status" value="1"/>
</dbReference>
<proteinExistence type="predicted"/>
<evidence type="ECO:0000313" key="5">
    <source>
        <dbReference type="Proteomes" id="UP001168821"/>
    </source>
</evidence>
<evidence type="ECO:0000313" key="4">
    <source>
        <dbReference type="EMBL" id="KAJ3616691.1"/>
    </source>
</evidence>
<dbReference type="PROSITE" id="PS50234">
    <property type="entry name" value="VWFA"/>
    <property type="match status" value="1"/>
</dbReference>
<organism evidence="4 5">
    <name type="scientific">Zophobas morio</name>
    <dbReference type="NCBI Taxonomy" id="2755281"/>
    <lineage>
        <taxon>Eukaryota</taxon>
        <taxon>Metazoa</taxon>
        <taxon>Ecdysozoa</taxon>
        <taxon>Arthropoda</taxon>
        <taxon>Hexapoda</taxon>
        <taxon>Insecta</taxon>
        <taxon>Pterygota</taxon>
        <taxon>Neoptera</taxon>
        <taxon>Endopterygota</taxon>
        <taxon>Coleoptera</taxon>
        <taxon>Polyphaga</taxon>
        <taxon>Cucujiformia</taxon>
        <taxon>Tenebrionidae</taxon>
        <taxon>Zophobas</taxon>
    </lineage>
</organism>
<dbReference type="GO" id="GO:0032991">
    <property type="term" value="C:protein-containing complex"/>
    <property type="evidence" value="ECO:0007669"/>
    <property type="project" value="UniProtKB-ARBA"/>
</dbReference>
<dbReference type="EMBL" id="JALNTZ010003021">
    <property type="protein sequence ID" value="KAJ3616691.1"/>
    <property type="molecule type" value="Genomic_DNA"/>
</dbReference>